<dbReference type="SMART" id="SM00184">
    <property type="entry name" value="RING"/>
    <property type="match status" value="1"/>
</dbReference>
<dbReference type="AlphaFoldDB" id="A0A6D2J9D9"/>
<name>A0A6D2J9D9_9BRAS</name>
<dbReference type="PROSITE" id="PS50089">
    <property type="entry name" value="ZF_RING_2"/>
    <property type="match status" value="1"/>
</dbReference>
<evidence type="ECO:0000256" key="1">
    <source>
        <dbReference type="PROSITE-ProRule" id="PRU00175"/>
    </source>
</evidence>
<keyword evidence="1" id="KW-0863">Zinc-finger</keyword>
<dbReference type="GO" id="GO:0008270">
    <property type="term" value="F:zinc ion binding"/>
    <property type="evidence" value="ECO:0007669"/>
    <property type="project" value="UniProtKB-KW"/>
</dbReference>
<dbReference type="Gene3D" id="3.30.40.10">
    <property type="entry name" value="Zinc/RING finger domain, C3HC4 (zinc finger)"/>
    <property type="match status" value="1"/>
</dbReference>
<sequence>MAHRLSSLRVYKFDVPYNSDVGVILVTSGLRSEGCRFPLTRYTGQAGRDSEAGLSQSFVDLVAGFFEENSINITDQIFAYLSSNFSFKHLVSVPPACPVLVFHFHTRQSHLKIHELDTSPYDVMELLRLGENIMSFDNVEERLVRIAPATSEIVDCYREPELCSLCGGGYPKAEEIAHKTVCNHVFHGACISSHLLNVPHCPVCWTRLPPVDIRTLLF</sequence>
<evidence type="ECO:0000313" key="4">
    <source>
        <dbReference type="Proteomes" id="UP000467841"/>
    </source>
</evidence>
<protein>
    <recommendedName>
        <fullName evidence="2">RING-type domain-containing protein</fullName>
    </recommendedName>
</protein>
<evidence type="ECO:0000259" key="2">
    <source>
        <dbReference type="PROSITE" id="PS50089"/>
    </source>
</evidence>
<dbReference type="OrthoDB" id="8062037at2759"/>
<gene>
    <name evidence="3" type="ORF">MERR_LOCUS24800</name>
</gene>
<dbReference type="SUPFAM" id="SSF57850">
    <property type="entry name" value="RING/U-box"/>
    <property type="match status" value="1"/>
</dbReference>
<keyword evidence="4" id="KW-1185">Reference proteome</keyword>
<keyword evidence="1" id="KW-0479">Metal-binding</keyword>
<keyword evidence="1" id="KW-0862">Zinc</keyword>
<proteinExistence type="predicted"/>
<organism evidence="3 4">
    <name type="scientific">Microthlaspi erraticum</name>
    <dbReference type="NCBI Taxonomy" id="1685480"/>
    <lineage>
        <taxon>Eukaryota</taxon>
        <taxon>Viridiplantae</taxon>
        <taxon>Streptophyta</taxon>
        <taxon>Embryophyta</taxon>
        <taxon>Tracheophyta</taxon>
        <taxon>Spermatophyta</taxon>
        <taxon>Magnoliopsida</taxon>
        <taxon>eudicotyledons</taxon>
        <taxon>Gunneridae</taxon>
        <taxon>Pentapetalae</taxon>
        <taxon>rosids</taxon>
        <taxon>malvids</taxon>
        <taxon>Brassicales</taxon>
        <taxon>Brassicaceae</taxon>
        <taxon>Coluteocarpeae</taxon>
        <taxon>Microthlaspi</taxon>
    </lineage>
</organism>
<evidence type="ECO:0000313" key="3">
    <source>
        <dbReference type="EMBL" id="CAA7037565.1"/>
    </source>
</evidence>
<feature type="domain" description="RING-type" evidence="2">
    <location>
        <begin position="163"/>
        <end position="204"/>
    </location>
</feature>
<dbReference type="InterPro" id="IPR001841">
    <property type="entry name" value="Znf_RING"/>
</dbReference>
<comment type="caution">
    <text evidence="3">The sequence shown here is derived from an EMBL/GenBank/DDBJ whole genome shotgun (WGS) entry which is preliminary data.</text>
</comment>
<dbReference type="Proteomes" id="UP000467841">
    <property type="component" value="Unassembled WGS sequence"/>
</dbReference>
<accession>A0A6D2J9D9</accession>
<dbReference type="InterPro" id="IPR013083">
    <property type="entry name" value="Znf_RING/FYVE/PHD"/>
</dbReference>
<dbReference type="Pfam" id="PF13639">
    <property type="entry name" value="zf-RING_2"/>
    <property type="match status" value="1"/>
</dbReference>
<reference evidence="3" key="1">
    <citation type="submission" date="2020-01" db="EMBL/GenBank/DDBJ databases">
        <authorList>
            <person name="Mishra B."/>
        </authorList>
    </citation>
    <scope>NUCLEOTIDE SEQUENCE [LARGE SCALE GENOMIC DNA]</scope>
</reference>
<dbReference type="EMBL" id="CACVBM020001177">
    <property type="protein sequence ID" value="CAA7037565.1"/>
    <property type="molecule type" value="Genomic_DNA"/>
</dbReference>